<dbReference type="GO" id="GO:0005615">
    <property type="term" value="C:extracellular space"/>
    <property type="evidence" value="ECO:0007669"/>
    <property type="project" value="TreeGrafter"/>
</dbReference>
<proteinExistence type="predicted"/>
<reference evidence="2" key="1">
    <citation type="submission" date="2025-08" db="UniProtKB">
        <authorList>
            <consortium name="Ensembl"/>
        </authorList>
    </citation>
    <scope>IDENTIFICATION</scope>
</reference>
<dbReference type="Proteomes" id="UP000694385">
    <property type="component" value="Unassembled WGS sequence"/>
</dbReference>
<evidence type="ECO:0000256" key="1">
    <source>
        <dbReference type="SAM" id="MobiDB-lite"/>
    </source>
</evidence>
<reference evidence="2" key="2">
    <citation type="submission" date="2025-09" db="UniProtKB">
        <authorList>
            <consortium name="Ensembl"/>
        </authorList>
    </citation>
    <scope>IDENTIFICATION</scope>
</reference>
<dbReference type="PANTHER" id="PTHR33888:SF1">
    <property type="entry name" value="RIKEN CDNA 4932415D10 GENE"/>
    <property type="match status" value="1"/>
</dbReference>
<dbReference type="OMA" id="RQQNIWE"/>
<dbReference type="GeneTree" id="ENSGT00940000166441"/>
<organism evidence="2 3">
    <name type="scientific">Jaculus jaculus</name>
    <name type="common">Lesser Egyptian jerboa</name>
    <dbReference type="NCBI Taxonomy" id="51337"/>
    <lineage>
        <taxon>Eukaryota</taxon>
        <taxon>Metazoa</taxon>
        <taxon>Chordata</taxon>
        <taxon>Craniata</taxon>
        <taxon>Vertebrata</taxon>
        <taxon>Euteleostomi</taxon>
        <taxon>Mammalia</taxon>
        <taxon>Eutheria</taxon>
        <taxon>Euarchontoglires</taxon>
        <taxon>Glires</taxon>
        <taxon>Rodentia</taxon>
        <taxon>Myomorpha</taxon>
        <taxon>Dipodoidea</taxon>
        <taxon>Dipodidae</taxon>
        <taxon>Dipodinae</taxon>
        <taxon>Jaculus</taxon>
    </lineage>
</organism>
<protein>
    <submittedName>
        <fullName evidence="2">Uncharacterized protein</fullName>
    </submittedName>
</protein>
<name>A0A8C5KS68_JACJA</name>
<accession>A0A8C5KS68</accession>
<feature type="region of interest" description="Disordered" evidence="1">
    <location>
        <begin position="349"/>
        <end position="395"/>
    </location>
</feature>
<dbReference type="Ensembl" id="ENSJJAT00000021487.1">
    <property type="protein sequence ID" value="ENSJJAP00000014983.1"/>
    <property type="gene ID" value="ENSJJAG00000017310.1"/>
</dbReference>
<evidence type="ECO:0000313" key="2">
    <source>
        <dbReference type="Ensembl" id="ENSJJAP00000014983.1"/>
    </source>
</evidence>
<sequence>MDVISKKGTVRKHMEELEESLAPSENFQSGVGARRGPIRSFLGRQQNIWESHACRQRLPRKYLSTMLMLGNVLGTTMERKICSQTRLAEGATEDICQSIQNLFGVPAELMEFSQTLLKKSPSIISQTSVVKNYIQRHTLCHGYEKRMAIRMWTRGSTSSIIRQYSGTRLGIKKTNSKLSDMFQEATRHTPVSCAGGQFPALVKPASSFRIFYNREDSVSTKECESSQGDTHARTFESQHSFKPSYFSQAKTDFSEQLNWQQDLQLKIAAKLLRSQIPPNMPPPLASGLVLKYPICLQCGRCSGFNCCHKLQSTVGSYLLIYPQLHLVNTPEGHGEVRLHLGFRLQTGKKQVSKYRGRDRSAMRRRTALPPQRKTSKSPIPTQDLQSRSSQSPMPVQVHIRQRQWGSPDMVGKKKIGDLGHYEFHKVHSLSESDFESNWDGKWAKMRLKKTSTFKYPIKRITEQLRPQDTKLYTNNTASIEIPLRKNNSGASLTNTASLKRQPKKSSQLKFMQVLLQGLRQALQTSHRIMAFAGQKPRGRMRLDNLWSNKS</sequence>
<dbReference type="AlphaFoldDB" id="A0A8C5KS68"/>
<feature type="compositionally biased region" description="Polar residues" evidence="1">
    <location>
        <begin position="376"/>
        <end position="393"/>
    </location>
</feature>
<evidence type="ECO:0000313" key="3">
    <source>
        <dbReference type="Proteomes" id="UP000694385"/>
    </source>
</evidence>
<keyword evidence="3" id="KW-1185">Reference proteome</keyword>
<dbReference type="PANTHER" id="PTHR33888">
    <property type="entry name" value="RIKEN CDNA 4932415D10 GENE"/>
    <property type="match status" value="1"/>
</dbReference>